<name>A0ABT6Q4B5_9PROT</name>
<organism evidence="1 2">
    <name type="scientific">Commensalibacter nepenthis</name>
    <dbReference type="NCBI Taxonomy" id="3043872"/>
    <lineage>
        <taxon>Bacteria</taxon>
        <taxon>Pseudomonadati</taxon>
        <taxon>Pseudomonadota</taxon>
        <taxon>Alphaproteobacteria</taxon>
        <taxon>Acetobacterales</taxon>
        <taxon>Acetobacteraceae</taxon>
    </lineage>
</organism>
<accession>A0ABT6Q4B5</accession>
<evidence type="ECO:0000313" key="2">
    <source>
        <dbReference type="Proteomes" id="UP001431775"/>
    </source>
</evidence>
<proteinExistence type="predicted"/>
<evidence type="ECO:0000313" key="1">
    <source>
        <dbReference type="EMBL" id="MDI2111737.1"/>
    </source>
</evidence>
<dbReference type="EMBL" id="JASBAN010000001">
    <property type="protein sequence ID" value="MDI2111737.1"/>
    <property type="molecule type" value="Genomic_DNA"/>
</dbReference>
<sequence length="156" mass="17992">MHTLPYLSYTWLQLIDILPKPMPTDLKTIQQIFQNSVKVTSHGSVVFYKVNSVRTTDNIVIDHIDIRSAYKNPDVINFISLNLSEDQCVQADETQNKFNIHMPTDPIIPFHDDKLTQADLDNIPVYYQAKVEWGVFALSIKNKRPNCINSIVLRTF</sequence>
<keyword evidence="2" id="KW-1185">Reference proteome</keyword>
<comment type="caution">
    <text evidence="1">The sequence shown here is derived from an EMBL/GenBank/DDBJ whole genome shotgun (WGS) entry which is preliminary data.</text>
</comment>
<dbReference type="RefSeq" id="WP_281461429.1">
    <property type="nucleotide sequence ID" value="NZ_JASBAN010000001.1"/>
</dbReference>
<protein>
    <submittedName>
        <fullName evidence="1">Uncharacterized protein</fullName>
    </submittedName>
</protein>
<reference evidence="1" key="1">
    <citation type="submission" date="2023-05" db="EMBL/GenBank/DDBJ databases">
        <title>Whole genome sequence of Commensalibacter sp.</title>
        <authorList>
            <person name="Charoenyingcharoen P."/>
            <person name="Yukphan P."/>
        </authorList>
    </citation>
    <scope>NUCLEOTIDE SEQUENCE</scope>
    <source>
        <strain evidence="1">TBRC 10068</strain>
    </source>
</reference>
<gene>
    <name evidence="1" type="ORF">QJV33_00270</name>
</gene>
<dbReference type="Proteomes" id="UP001431775">
    <property type="component" value="Unassembled WGS sequence"/>
</dbReference>